<organism evidence="1 2">
    <name type="scientific">Elysia crispata</name>
    <name type="common">lettuce slug</name>
    <dbReference type="NCBI Taxonomy" id="231223"/>
    <lineage>
        <taxon>Eukaryota</taxon>
        <taxon>Metazoa</taxon>
        <taxon>Spiralia</taxon>
        <taxon>Lophotrochozoa</taxon>
        <taxon>Mollusca</taxon>
        <taxon>Gastropoda</taxon>
        <taxon>Heterobranchia</taxon>
        <taxon>Euthyneura</taxon>
        <taxon>Panpulmonata</taxon>
        <taxon>Sacoglossa</taxon>
        <taxon>Placobranchoidea</taxon>
        <taxon>Plakobranchidae</taxon>
        <taxon>Elysia</taxon>
    </lineage>
</organism>
<dbReference type="EMBL" id="JAWDGP010005588">
    <property type="protein sequence ID" value="KAK3755782.1"/>
    <property type="molecule type" value="Genomic_DNA"/>
</dbReference>
<reference evidence="1" key="1">
    <citation type="journal article" date="2023" name="G3 (Bethesda)">
        <title>A reference genome for the long-term kleptoplast-retaining sea slug Elysia crispata morphotype clarki.</title>
        <authorList>
            <person name="Eastman K.E."/>
            <person name="Pendleton A.L."/>
            <person name="Shaikh M.A."/>
            <person name="Suttiyut T."/>
            <person name="Ogas R."/>
            <person name="Tomko P."/>
            <person name="Gavelis G."/>
            <person name="Widhalm J.R."/>
            <person name="Wisecaver J.H."/>
        </authorList>
    </citation>
    <scope>NUCLEOTIDE SEQUENCE</scope>
    <source>
        <strain evidence="1">ECLA1</strain>
    </source>
</reference>
<protein>
    <submittedName>
        <fullName evidence="1">Uncharacterized protein</fullName>
    </submittedName>
</protein>
<sequence>MCDGQGKWESSAAMVMMMPCHVQGTCRRHRVTASNEKRILRDKPWENPFMRGVKNTYAIGLSDTRGVINFLVLLCGL</sequence>
<dbReference type="Proteomes" id="UP001283361">
    <property type="component" value="Unassembled WGS sequence"/>
</dbReference>
<gene>
    <name evidence="1" type="ORF">RRG08_033959</name>
</gene>
<name>A0AAE0YSF2_9GAST</name>
<evidence type="ECO:0000313" key="1">
    <source>
        <dbReference type="EMBL" id="KAK3755782.1"/>
    </source>
</evidence>
<comment type="caution">
    <text evidence="1">The sequence shown here is derived from an EMBL/GenBank/DDBJ whole genome shotgun (WGS) entry which is preliminary data.</text>
</comment>
<proteinExistence type="predicted"/>
<dbReference type="AlphaFoldDB" id="A0AAE0YSF2"/>
<evidence type="ECO:0000313" key="2">
    <source>
        <dbReference type="Proteomes" id="UP001283361"/>
    </source>
</evidence>
<keyword evidence="2" id="KW-1185">Reference proteome</keyword>
<accession>A0AAE0YSF2</accession>